<dbReference type="Proteomes" id="UP001314229">
    <property type="component" value="Unassembled WGS sequence"/>
</dbReference>
<evidence type="ECO:0000256" key="1">
    <source>
        <dbReference type="SAM" id="MobiDB-lite"/>
    </source>
</evidence>
<dbReference type="EMBL" id="CAWUFR010000007">
    <property type="protein sequence ID" value="CAK6951693.1"/>
    <property type="molecule type" value="Genomic_DNA"/>
</dbReference>
<feature type="compositionally biased region" description="Polar residues" evidence="1">
    <location>
        <begin position="146"/>
        <end position="168"/>
    </location>
</feature>
<keyword evidence="2" id="KW-0732">Signal</keyword>
<name>A0AAV1MY55_SCOSC</name>
<organism evidence="3 4">
    <name type="scientific">Scomber scombrus</name>
    <name type="common">Atlantic mackerel</name>
    <name type="synonym">Scomber vernalis</name>
    <dbReference type="NCBI Taxonomy" id="13677"/>
    <lineage>
        <taxon>Eukaryota</taxon>
        <taxon>Metazoa</taxon>
        <taxon>Chordata</taxon>
        <taxon>Craniata</taxon>
        <taxon>Vertebrata</taxon>
        <taxon>Euteleostomi</taxon>
        <taxon>Actinopterygii</taxon>
        <taxon>Neopterygii</taxon>
        <taxon>Teleostei</taxon>
        <taxon>Neoteleostei</taxon>
        <taxon>Acanthomorphata</taxon>
        <taxon>Pelagiaria</taxon>
        <taxon>Scombriformes</taxon>
        <taxon>Scombridae</taxon>
        <taxon>Scomber</taxon>
    </lineage>
</organism>
<dbReference type="AlphaFoldDB" id="A0AAV1MY55"/>
<feature type="region of interest" description="Disordered" evidence="1">
    <location>
        <begin position="141"/>
        <end position="168"/>
    </location>
</feature>
<evidence type="ECO:0000313" key="4">
    <source>
        <dbReference type="Proteomes" id="UP001314229"/>
    </source>
</evidence>
<sequence>MPSTPAASHICSFLILFALSLAGNEVKTEPLRRKAIQDLDQEAKARRQAHLEQRHLEAYWSMHHLRDALHHHYAALLKDKVDSQRLTLQQRHETARAKSEKKMKKPKKLSFSKLQHDDSYLESLPKTSYYLMLPGIDLKHGKKSQTDQPALSSVKQPSVQRGRPTSHQKLSEMISASHQCFETLVRDTAMCCHKTPDPLSIEDVCQQKHVKIIDRGLKQWKNYTENTDY</sequence>
<feature type="signal peptide" evidence="2">
    <location>
        <begin position="1"/>
        <end position="22"/>
    </location>
</feature>
<evidence type="ECO:0000313" key="3">
    <source>
        <dbReference type="EMBL" id="CAK6951693.1"/>
    </source>
</evidence>
<keyword evidence="4" id="KW-1185">Reference proteome</keyword>
<proteinExistence type="predicted"/>
<feature type="chain" id="PRO_5043662405" evidence="2">
    <location>
        <begin position="23"/>
        <end position="229"/>
    </location>
</feature>
<accession>A0AAV1MY55</accession>
<comment type="caution">
    <text evidence="3">The sequence shown here is derived from an EMBL/GenBank/DDBJ whole genome shotgun (WGS) entry which is preliminary data.</text>
</comment>
<reference evidence="3 4" key="1">
    <citation type="submission" date="2024-01" db="EMBL/GenBank/DDBJ databases">
        <authorList>
            <person name="Alioto T."/>
            <person name="Alioto T."/>
            <person name="Gomez Garrido J."/>
        </authorList>
    </citation>
    <scope>NUCLEOTIDE SEQUENCE [LARGE SCALE GENOMIC DNA]</scope>
</reference>
<protein>
    <submittedName>
        <fullName evidence="3">Uncharacterized protein</fullName>
    </submittedName>
</protein>
<evidence type="ECO:0000256" key="2">
    <source>
        <dbReference type="SAM" id="SignalP"/>
    </source>
</evidence>
<gene>
    <name evidence="3" type="ORF">FSCOSCO3_A021300</name>
</gene>